<comment type="caution">
    <text evidence="1">The sequence shown here is derived from an EMBL/GenBank/DDBJ whole genome shotgun (WGS) entry which is preliminary data.</text>
</comment>
<organism evidence="1 2">
    <name type="scientific">Datura stramonium</name>
    <name type="common">Jimsonweed</name>
    <name type="synonym">Common thornapple</name>
    <dbReference type="NCBI Taxonomy" id="4076"/>
    <lineage>
        <taxon>Eukaryota</taxon>
        <taxon>Viridiplantae</taxon>
        <taxon>Streptophyta</taxon>
        <taxon>Embryophyta</taxon>
        <taxon>Tracheophyta</taxon>
        <taxon>Spermatophyta</taxon>
        <taxon>Magnoliopsida</taxon>
        <taxon>eudicotyledons</taxon>
        <taxon>Gunneridae</taxon>
        <taxon>Pentapetalae</taxon>
        <taxon>asterids</taxon>
        <taxon>lamiids</taxon>
        <taxon>Solanales</taxon>
        <taxon>Solanaceae</taxon>
        <taxon>Solanoideae</taxon>
        <taxon>Datureae</taxon>
        <taxon>Datura</taxon>
    </lineage>
</organism>
<dbReference type="EMBL" id="JACEIK010003979">
    <property type="protein sequence ID" value="MCD9643725.1"/>
    <property type="molecule type" value="Genomic_DNA"/>
</dbReference>
<evidence type="ECO:0000313" key="1">
    <source>
        <dbReference type="EMBL" id="MCD9643725.1"/>
    </source>
</evidence>
<reference evidence="1 2" key="1">
    <citation type="journal article" date="2021" name="BMC Genomics">
        <title>Datura genome reveals duplications of psychoactive alkaloid biosynthetic genes and high mutation rate following tissue culture.</title>
        <authorList>
            <person name="Rajewski A."/>
            <person name="Carter-House D."/>
            <person name="Stajich J."/>
            <person name="Litt A."/>
        </authorList>
    </citation>
    <scope>NUCLEOTIDE SEQUENCE [LARGE SCALE GENOMIC DNA]</scope>
    <source>
        <strain evidence="1">AR-01</strain>
    </source>
</reference>
<accession>A0ABS8VCQ1</accession>
<dbReference type="Proteomes" id="UP000823775">
    <property type="component" value="Unassembled WGS sequence"/>
</dbReference>
<proteinExistence type="predicted"/>
<gene>
    <name evidence="1" type="ORF">HAX54_031384</name>
</gene>
<sequence>VGGSPRSPPIAVRYEYGAPLCALEGGTRHGTPWPTPAFLTKLIHQCVNSFHLRAFSAYAKP</sequence>
<protein>
    <submittedName>
        <fullName evidence="1">Uncharacterized protein</fullName>
    </submittedName>
</protein>
<name>A0ABS8VCQ1_DATST</name>
<evidence type="ECO:0000313" key="2">
    <source>
        <dbReference type="Proteomes" id="UP000823775"/>
    </source>
</evidence>
<keyword evidence="2" id="KW-1185">Reference proteome</keyword>
<feature type="non-terminal residue" evidence="1">
    <location>
        <position position="1"/>
    </location>
</feature>